<evidence type="ECO:0000313" key="2">
    <source>
        <dbReference type="Proteomes" id="UP000594029"/>
    </source>
</evidence>
<name>A0A7U3NK17_9CAUD</name>
<keyword evidence="2" id="KW-1185">Reference proteome</keyword>
<dbReference type="Proteomes" id="UP000594029">
    <property type="component" value="Segment"/>
</dbReference>
<accession>A0A7U3NK17</accession>
<evidence type="ECO:0000313" key="1">
    <source>
        <dbReference type="EMBL" id="QOV08455.1"/>
    </source>
</evidence>
<organism evidence="1 2">
    <name type="scientific">Bacillus phage Kirov</name>
    <dbReference type="NCBI Taxonomy" id="2783539"/>
    <lineage>
        <taxon>Viruses</taxon>
        <taxon>Duplodnaviria</taxon>
        <taxon>Heunggongvirae</taxon>
        <taxon>Uroviricota</taxon>
        <taxon>Caudoviricetes</taxon>
        <taxon>Andregratiavirinae</taxon>
        <taxon>Kirovvirus</taxon>
        <taxon>Kirovvirus kirov</taxon>
    </lineage>
</organism>
<reference evidence="1 2" key="1">
    <citation type="submission" date="2020-10" db="EMBL/GenBank/DDBJ databases">
        <authorList>
            <person name="Kazantseva O.A."/>
            <person name="Piligrimova E.G."/>
            <person name="Shadrin A.M."/>
        </authorList>
    </citation>
    <scope>NUCLEOTIDE SEQUENCE [LARGE SCALE GENOMIC DNA]</scope>
</reference>
<protein>
    <submittedName>
        <fullName evidence="1">Uncharacterized protein</fullName>
    </submittedName>
</protein>
<dbReference type="EMBL" id="MW084976">
    <property type="protein sequence ID" value="QOV08455.1"/>
    <property type="molecule type" value="Genomic_DNA"/>
</dbReference>
<proteinExistence type="predicted"/>
<sequence>MIKARIKLNTGELVTKEFDSQEALVNFLTANGHELIRAIRK</sequence>
<gene>
    <name evidence="1" type="ORF">Kirov_256</name>
</gene>